<feature type="transmembrane region" description="Helical" evidence="6">
    <location>
        <begin position="290"/>
        <end position="308"/>
    </location>
</feature>
<feature type="domain" description="Major facilitator superfamily (MFS) profile" evidence="7">
    <location>
        <begin position="1"/>
        <end position="407"/>
    </location>
</feature>
<evidence type="ECO:0000259" key="7">
    <source>
        <dbReference type="PROSITE" id="PS50850"/>
    </source>
</evidence>
<evidence type="ECO:0000313" key="9">
    <source>
        <dbReference type="Proteomes" id="UP000029228"/>
    </source>
</evidence>
<dbReference type="InterPro" id="IPR011701">
    <property type="entry name" value="MFS"/>
</dbReference>
<keyword evidence="9" id="KW-1185">Reference proteome</keyword>
<feature type="transmembrane region" description="Helical" evidence="6">
    <location>
        <begin position="382"/>
        <end position="402"/>
    </location>
</feature>
<keyword evidence="4 6" id="KW-1133">Transmembrane helix</keyword>
<keyword evidence="2" id="KW-0813">Transport</keyword>
<comment type="caution">
    <text evidence="8">The sequence shown here is derived from an EMBL/GenBank/DDBJ whole genome shotgun (WGS) entry which is preliminary data.</text>
</comment>
<dbReference type="PROSITE" id="PS50850">
    <property type="entry name" value="MFS"/>
    <property type="match status" value="1"/>
</dbReference>
<evidence type="ECO:0000313" key="8">
    <source>
        <dbReference type="EMBL" id="GAL20387.1"/>
    </source>
</evidence>
<feature type="transmembrane region" description="Helical" evidence="6">
    <location>
        <begin position="141"/>
        <end position="158"/>
    </location>
</feature>
<dbReference type="GO" id="GO:0022857">
    <property type="term" value="F:transmembrane transporter activity"/>
    <property type="evidence" value="ECO:0007669"/>
    <property type="project" value="InterPro"/>
</dbReference>
<feature type="transmembrane region" description="Helical" evidence="6">
    <location>
        <begin position="261"/>
        <end position="278"/>
    </location>
</feature>
<reference evidence="8 9" key="2">
    <citation type="submission" date="2014-09" db="EMBL/GenBank/DDBJ databases">
        <authorList>
            <consortium name="NBRP consortium"/>
            <person name="Sawabe T."/>
            <person name="Meirelles P."/>
            <person name="Nakanishi M."/>
            <person name="Sayaka M."/>
            <person name="Hattori M."/>
            <person name="Ohkuma M."/>
        </authorList>
    </citation>
    <scope>NUCLEOTIDE SEQUENCE [LARGE SCALE GENOMIC DNA]</scope>
    <source>
        <strain evidence="9">JCM19235</strain>
    </source>
</reference>
<accession>A0A090SLX2</accession>
<evidence type="ECO:0000256" key="1">
    <source>
        <dbReference type="ARBA" id="ARBA00004141"/>
    </source>
</evidence>
<dbReference type="SUPFAM" id="SSF103473">
    <property type="entry name" value="MFS general substrate transporter"/>
    <property type="match status" value="1"/>
</dbReference>
<dbReference type="InterPro" id="IPR020846">
    <property type="entry name" value="MFS_dom"/>
</dbReference>
<name>A0A090SLX2_9VIBR</name>
<keyword evidence="3 6" id="KW-0812">Transmembrane</keyword>
<dbReference type="InterPro" id="IPR050930">
    <property type="entry name" value="MFS_Vesicular_Transporter"/>
</dbReference>
<dbReference type="STRING" id="990268.JCM19235_3389"/>
<dbReference type="PANTHER" id="PTHR23506:SF23">
    <property type="entry name" value="GH10249P"/>
    <property type="match status" value="1"/>
</dbReference>
<evidence type="ECO:0000256" key="5">
    <source>
        <dbReference type="ARBA" id="ARBA00023136"/>
    </source>
</evidence>
<feature type="transmembrane region" description="Helical" evidence="6">
    <location>
        <begin position="79"/>
        <end position="101"/>
    </location>
</feature>
<evidence type="ECO:0000256" key="2">
    <source>
        <dbReference type="ARBA" id="ARBA00022448"/>
    </source>
</evidence>
<dbReference type="EMBL" id="BBMR01000006">
    <property type="protein sequence ID" value="GAL20387.1"/>
    <property type="molecule type" value="Genomic_DNA"/>
</dbReference>
<dbReference type="PANTHER" id="PTHR23506">
    <property type="entry name" value="GH10249P"/>
    <property type="match status" value="1"/>
</dbReference>
<organism evidence="8 9">
    <name type="scientific">Vibrio maritimus</name>
    <dbReference type="NCBI Taxonomy" id="990268"/>
    <lineage>
        <taxon>Bacteria</taxon>
        <taxon>Pseudomonadati</taxon>
        <taxon>Pseudomonadota</taxon>
        <taxon>Gammaproteobacteria</taxon>
        <taxon>Vibrionales</taxon>
        <taxon>Vibrionaceae</taxon>
        <taxon>Vibrio</taxon>
    </lineage>
</organism>
<comment type="subcellular location">
    <subcellularLocation>
        <location evidence="1">Membrane</location>
        <topology evidence="1">Multi-pass membrane protein</topology>
    </subcellularLocation>
</comment>
<protein>
    <submittedName>
        <fullName evidence="8">Major facilitator superfamily MFS_1</fullName>
    </submittedName>
</protein>
<dbReference type="GO" id="GO:0016020">
    <property type="term" value="C:membrane"/>
    <property type="evidence" value="ECO:0007669"/>
    <property type="project" value="UniProtKB-SubCell"/>
</dbReference>
<feature type="transmembrane region" description="Helical" evidence="6">
    <location>
        <begin position="12"/>
        <end position="38"/>
    </location>
</feature>
<proteinExistence type="predicted"/>
<dbReference type="AlphaFoldDB" id="A0A090SLX2"/>
<gene>
    <name evidence="8" type="ORF">JCM19235_3389</name>
</gene>
<dbReference type="InterPro" id="IPR036259">
    <property type="entry name" value="MFS_trans_sf"/>
</dbReference>
<feature type="transmembrane region" description="Helical" evidence="6">
    <location>
        <begin position="220"/>
        <end position="241"/>
    </location>
</feature>
<keyword evidence="5 6" id="KW-0472">Membrane</keyword>
<dbReference type="Proteomes" id="UP000029228">
    <property type="component" value="Unassembled WGS sequence"/>
</dbReference>
<feature type="transmembrane region" description="Helical" evidence="6">
    <location>
        <begin position="44"/>
        <end position="67"/>
    </location>
</feature>
<sequence>MLKNLFNKLGIELWFSAHLAYGFVQLVFIPIVMPAFVAERTGSFANAGIAMGFFGVAGLAAPIIGLLADKYKAHRLAQFLGMIAYIIAGFCYIASGTDFIMMAIGSVFFGLGSATLLMLNPVFIAFAGYDNKTEALKLGRMAQAAIIGTLLGGGALAALTDGGFGYETSFYTMMVTVAVLSVVTFLSNKEAGQRVLDTAEAREKEAAEESQEKVNIVKVLFSKFGLFLFAVAALCAGQGAFQAQFPNLMKNAFTVSEALSATSLSISAVLGLIVVIAAERFSAKFGPTALFKLCTVASIAVIAALYFIAELQFIPTVILPVALVIVYLQGITVTDMCSPAVASRLTRVGAGYTQGLMMFFISIGFATGSAISGFTVESFSWSALPVAIGVLTAVAFVAIWIVTKEKQTHEHKAKTNHA</sequence>
<evidence type="ECO:0000256" key="6">
    <source>
        <dbReference type="SAM" id="Phobius"/>
    </source>
</evidence>
<feature type="transmembrane region" description="Helical" evidence="6">
    <location>
        <begin position="355"/>
        <end position="376"/>
    </location>
</feature>
<feature type="transmembrane region" description="Helical" evidence="6">
    <location>
        <begin position="314"/>
        <end position="334"/>
    </location>
</feature>
<reference evidence="8 9" key="1">
    <citation type="submission" date="2014-09" db="EMBL/GenBank/DDBJ databases">
        <title>Vibrio maritimus JCM 19235. (C45) whole genome shotgun sequence.</title>
        <authorList>
            <person name="Sawabe T."/>
            <person name="Meirelles P."/>
            <person name="Nakanishi M."/>
            <person name="Sayaka M."/>
            <person name="Hattori M."/>
            <person name="Ohkuma M."/>
        </authorList>
    </citation>
    <scope>NUCLEOTIDE SEQUENCE [LARGE SCALE GENOMIC DNA]</scope>
    <source>
        <strain evidence="9">JCM19235</strain>
    </source>
</reference>
<dbReference type="Gene3D" id="1.20.1250.20">
    <property type="entry name" value="MFS general substrate transporter like domains"/>
    <property type="match status" value="2"/>
</dbReference>
<evidence type="ECO:0000256" key="4">
    <source>
        <dbReference type="ARBA" id="ARBA00022989"/>
    </source>
</evidence>
<dbReference type="OrthoDB" id="5857775at2"/>
<dbReference type="Pfam" id="PF07690">
    <property type="entry name" value="MFS_1"/>
    <property type="match status" value="1"/>
</dbReference>
<feature type="transmembrane region" description="Helical" evidence="6">
    <location>
        <begin position="107"/>
        <end position="129"/>
    </location>
</feature>
<evidence type="ECO:0000256" key="3">
    <source>
        <dbReference type="ARBA" id="ARBA00022692"/>
    </source>
</evidence>